<dbReference type="InterPro" id="IPR011990">
    <property type="entry name" value="TPR-like_helical_dom_sf"/>
</dbReference>
<comment type="caution">
    <text evidence="1">The sequence shown here is derived from an EMBL/GenBank/DDBJ whole genome shotgun (WGS) entry which is preliminary data.</text>
</comment>
<name>A0ABX2RQA3_9ACTN</name>
<dbReference type="EMBL" id="JACCCQ010000001">
    <property type="protein sequence ID" value="NYF57399.1"/>
    <property type="molecule type" value="Genomic_DNA"/>
</dbReference>
<reference evidence="1 2" key="1">
    <citation type="submission" date="2020-07" db="EMBL/GenBank/DDBJ databases">
        <title>Sequencing the genomes of 1000 actinobacteria strains.</title>
        <authorList>
            <person name="Klenk H.-P."/>
        </authorList>
    </citation>
    <scope>NUCLEOTIDE SEQUENCE [LARGE SCALE GENOMIC DNA]</scope>
    <source>
        <strain evidence="1 2">DSM 43814</strain>
    </source>
</reference>
<dbReference type="SUPFAM" id="SSF48452">
    <property type="entry name" value="TPR-like"/>
    <property type="match status" value="2"/>
</dbReference>
<gene>
    <name evidence="1" type="ORF">HDA35_003230</name>
</gene>
<dbReference type="RefSeq" id="WP_179803507.1">
    <property type="nucleotide sequence ID" value="NZ_JACCCQ010000001.1"/>
</dbReference>
<organism evidence="1 2">
    <name type="scientific">Micromonospora purpureochromogenes</name>
    <dbReference type="NCBI Taxonomy" id="47872"/>
    <lineage>
        <taxon>Bacteria</taxon>
        <taxon>Bacillati</taxon>
        <taxon>Actinomycetota</taxon>
        <taxon>Actinomycetes</taxon>
        <taxon>Micromonosporales</taxon>
        <taxon>Micromonosporaceae</taxon>
        <taxon>Micromonospora</taxon>
    </lineage>
</organism>
<proteinExistence type="predicted"/>
<dbReference type="Proteomes" id="UP000631553">
    <property type="component" value="Unassembled WGS sequence"/>
</dbReference>
<keyword evidence="2" id="KW-1185">Reference proteome</keyword>
<accession>A0ABX2RQA3</accession>
<sequence>MPPAVRIALLRPLARRHPHRYGPRLAEALVTRSQQVKVSARSVPGRTAAAAEAVTLRRRLEAEQPGSHRVGLARALVAQAAVPDDRTVAAALAQCEEAIGYVEDATDRAALLVLAEARRLAATYLYQSGEVRDALRLAQRARSTWDRLVPRTVAERMRSALTLSVIGDCQAALQRHEEALAAREEAMALYRRTPLLRQARWLPAGLPIAIGLVESLAAVGRLDEAVDLAAETRTELRFLARVRLRPELVRPRLGRVSTTLARCRLALDDPAEARRAAEEAVDHWRSALADGSSQDRGGLGDALLVLAEVTRGTGRGDEAAEQLAEAVDVVRGADDDLLARALTELVVVRVAEGDGPAVQELLAELVDLCRRHHERLPEVWRPRLAVALSLTCAMPGFDWPSAPAAGATPPRVPPATEGTVPAETLQAAQAAGREAVELGRLLAGADPRYRNLLSGCLFGLARMVHLGGDPRGSAELLDECVAIRRELFAEDPAKHRLSLTEALSDLGNRRHAVDRSDEALDAYRECVDLLRADPQQVDQATLLTPLRNLMRVLWRLDRKAEANHVWDEIRAVEESVGTAGPDPA</sequence>
<evidence type="ECO:0000313" key="2">
    <source>
        <dbReference type="Proteomes" id="UP000631553"/>
    </source>
</evidence>
<dbReference type="Gene3D" id="1.25.40.10">
    <property type="entry name" value="Tetratricopeptide repeat domain"/>
    <property type="match status" value="2"/>
</dbReference>
<protein>
    <submittedName>
        <fullName evidence="1">Tetratricopeptide (TPR) repeat protein</fullName>
    </submittedName>
</protein>
<evidence type="ECO:0000313" key="1">
    <source>
        <dbReference type="EMBL" id="NYF57399.1"/>
    </source>
</evidence>